<dbReference type="Gene3D" id="1.10.510.10">
    <property type="entry name" value="Transferase(Phosphotransferase) domain 1"/>
    <property type="match status" value="1"/>
</dbReference>
<dbReference type="EC" id="2.7.11.1" evidence="1"/>
<name>A0A8J3ID79_9CHLR</name>
<evidence type="ECO:0000256" key="5">
    <source>
        <dbReference type="ARBA" id="ARBA00022840"/>
    </source>
</evidence>
<dbReference type="PANTHER" id="PTHR43289:SF6">
    <property type="entry name" value="SERINE_THREONINE-PROTEIN KINASE NEKL-3"/>
    <property type="match status" value="1"/>
</dbReference>
<dbReference type="SMART" id="SM00220">
    <property type="entry name" value="S_TKc"/>
    <property type="match status" value="1"/>
</dbReference>
<evidence type="ECO:0000259" key="7">
    <source>
        <dbReference type="PROSITE" id="PS50011"/>
    </source>
</evidence>
<dbReference type="InterPro" id="IPR011009">
    <property type="entry name" value="Kinase-like_dom_sf"/>
</dbReference>
<proteinExistence type="predicted"/>
<accession>A0A8J3ID79</accession>
<evidence type="ECO:0000313" key="9">
    <source>
        <dbReference type="Proteomes" id="UP000597444"/>
    </source>
</evidence>
<dbReference type="EMBL" id="BNJK01000001">
    <property type="protein sequence ID" value="GHO92171.1"/>
    <property type="molecule type" value="Genomic_DNA"/>
</dbReference>
<comment type="caution">
    <text evidence="8">The sequence shown here is derived from an EMBL/GenBank/DDBJ whole genome shotgun (WGS) entry which is preliminary data.</text>
</comment>
<keyword evidence="4" id="KW-0418">Kinase</keyword>
<feature type="compositionally biased region" description="Basic and acidic residues" evidence="6">
    <location>
        <begin position="418"/>
        <end position="434"/>
    </location>
</feature>
<gene>
    <name evidence="8" type="ORF">KSF_022190</name>
</gene>
<evidence type="ECO:0000256" key="2">
    <source>
        <dbReference type="ARBA" id="ARBA00022679"/>
    </source>
</evidence>
<dbReference type="InterPro" id="IPR000719">
    <property type="entry name" value="Prot_kinase_dom"/>
</dbReference>
<organism evidence="8 9">
    <name type="scientific">Reticulibacter mediterranei</name>
    <dbReference type="NCBI Taxonomy" id="2778369"/>
    <lineage>
        <taxon>Bacteria</taxon>
        <taxon>Bacillati</taxon>
        <taxon>Chloroflexota</taxon>
        <taxon>Ktedonobacteria</taxon>
        <taxon>Ktedonobacterales</taxon>
        <taxon>Reticulibacteraceae</taxon>
        <taxon>Reticulibacter</taxon>
    </lineage>
</organism>
<keyword evidence="3" id="KW-0547">Nucleotide-binding</keyword>
<evidence type="ECO:0000256" key="1">
    <source>
        <dbReference type="ARBA" id="ARBA00012513"/>
    </source>
</evidence>
<dbReference type="AlphaFoldDB" id="A0A8J3ID79"/>
<protein>
    <recommendedName>
        <fullName evidence="1">non-specific serine/threonine protein kinase</fullName>
        <ecNumber evidence="1">2.7.11.1</ecNumber>
    </recommendedName>
</protein>
<keyword evidence="9" id="KW-1185">Reference proteome</keyword>
<dbReference type="Proteomes" id="UP000597444">
    <property type="component" value="Unassembled WGS sequence"/>
</dbReference>
<feature type="compositionally biased region" description="Basic and acidic residues" evidence="6">
    <location>
        <begin position="344"/>
        <end position="370"/>
    </location>
</feature>
<keyword evidence="2" id="KW-0808">Transferase</keyword>
<feature type="region of interest" description="Disordered" evidence="6">
    <location>
        <begin position="416"/>
        <end position="456"/>
    </location>
</feature>
<dbReference type="PANTHER" id="PTHR43289">
    <property type="entry name" value="MITOGEN-ACTIVATED PROTEIN KINASE KINASE KINASE 20-RELATED"/>
    <property type="match status" value="1"/>
</dbReference>
<reference evidence="8" key="1">
    <citation type="submission" date="2020-10" db="EMBL/GenBank/DDBJ databases">
        <title>Taxonomic study of unclassified bacteria belonging to the class Ktedonobacteria.</title>
        <authorList>
            <person name="Yabe S."/>
            <person name="Wang C.M."/>
            <person name="Zheng Y."/>
            <person name="Sakai Y."/>
            <person name="Cavaletti L."/>
            <person name="Monciardini P."/>
            <person name="Donadio S."/>
        </authorList>
    </citation>
    <scope>NUCLEOTIDE SEQUENCE</scope>
    <source>
        <strain evidence="8">ID150040</strain>
    </source>
</reference>
<evidence type="ECO:0000256" key="6">
    <source>
        <dbReference type="SAM" id="MobiDB-lite"/>
    </source>
</evidence>
<dbReference type="PROSITE" id="PS50011">
    <property type="entry name" value="PROTEIN_KINASE_DOM"/>
    <property type="match status" value="1"/>
</dbReference>
<evidence type="ECO:0000256" key="3">
    <source>
        <dbReference type="ARBA" id="ARBA00022741"/>
    </source>
</evidence>
<dbReference type="RefSeq" id="WP_220203023.1">
    <property type="nucleotide sequence ID" value="NZ_BNJK01000001.1"/>
</dbReference>
<evidence type="ECO:0000256" key="4">
    <source>
        <dbReference type="ARBA" id="ARBA00022777"/>
    </source>
</evidence>
<dbReference type="Pfam" id="PF00069">
    <property type="entry name" value="Pkinase"/>
    <property type="match status" value="1"/>
</dbReference>
<dbReference type="GO" id="GO:0004674">
    <property type="term" value="F:protein serine/threonine kinase activity"/>
    <property type="evidence" value="ECO:0007669"/>
    <property type="project" value="UniProtKB-EC"/>
</dbReference>
<keyword evidence="5" id="KW-0067">ATP-binding</keyword>
<feature type="domain" description="Protein kinase" evidence="7">
    <location>
        <begin position="18"/>
        <end position="285"/>
    </location>
</feature>
<feature type="region of interest" description="Disordered" evidence="6">
    <location>
        <begin position="344"/>
        <end position="371"/>
    </location>
</feature>
<dbReference type="GO" id="GO:0005524">
    <property type="term" value="F:ATP binding"/>
    <property type="evidence" value="ECO:0007669"/>
    <property type="project" value="UniProtKB-KW"/>
</dbReference>
<evidence type="ECO:0000313" key="8">
    <source>
        <dbReference type="EMBL" id="GHO92171.1"/>
    </source>
</evidence>
<dbReference type="SUPFAM" id="SSF56112">
    <property type="entry name" value="Protein kinase-like (PK-like)"/>
    <property type="match status" value="1"/>
</dbReference>
<sequence>MSKNAKVIATSTEITDRYRITSLVRRSPYIQLFLAIDTSHQHPVVIRDIDISNVDDEIYTQALDIVQGEYDLLHRLRIPDVLAASNLHYSQDHLLIIQDWPFPLQNDNSTRDALTLHDLIQSGIGLPDEETAINWTYRLCSAVQRLHSQQIIIGDLDPHVIAVSKKDYAGQLALMVSWLPATLRKLLPDAACINNPTSFNAPETQEGNIDPGSDIYSLGAILYLLLTGIAPTRTLEETGEEIRAPRELNGKISSGVEAVVMRALEIDNARRFSTVEEFAEALQQLSSNTKTLRLNQKSSVHKAIKQVISQKTQEQEAEPANPEDVETVVIRSKDVAQAREHLERLAANRSKSQEKQTERHEQSNHKEPIKEQTAFFDIPQIPASTTSKEIPIEDQSTVTISKKEVLAGIEQAIAQKSEQQKAAKGEHTPPEEQTSKALTTQVKPELAPQKRTDERQRKHHFLQRFSDVLPAISALTTLASLPARLRETSTALQLLTPTAAAPAQDQPLLQRLQRIFIGEQQHNTTAVVLIETPLRVQPHQNYHMRISVMGRNEPGLPPAAPPDMELSGLSALAHGDRVHIEVHTSLIQNYAYILQQADVEIPSKGYAAEVTIPLQAISDGSGTRRERLHINFTDEAKQPLYEKPFVIELFVSSHVQAGREGHNVLTIPL</sequence>